<evidence type="ECO:0008006" key="3">
    <source>
        <dbReference type="Google" id="ProtNLM"/>
    </source>
</evidence>
<dbReference type="STRING" id="1028.SAMN05661096_03480"/>
<reference evidence="2" key="1">
    <citation type="submission" date="2017-04" db="EMBL/GenBank/DDBJ databases">
        <authorList>
            <person name="Varghese N."/>
            <person name="Submissions S."/>
        </authorList>
    </citation>
    <scope>NUCLEOTIDE SEQUENCE [LARGE SCALE GENOMIC DNA]</scope>
    <source>
        <strain evidence="2">DSM 4125</strain>
    </source>
</reference>
<keyword evidence="2" id="KW-1185">Reference proteome</keyword>
<gene>
    <name evidence="1" type="ORF">SAMN05661096_03480</name>
</gene>
<dbReference type="Pfam" id="PF20329">
    <property type="entry name" value="DUF6624"/>
    <property type="match status" value="1"/>
</dbReference>
<proteinExistence type="predicted"/>
<protein>
    <recommendedName>
        <fullName evidence="3">Lipoprotein</fullName>
    </recommendedName>
</protein>
<dbReference type="InterPro" id="IPR046732">
    <property type="entry name" value="DUF6624"/>
</dbReference>
<sequence>MLPRTKRITLIAFITLLMFQSCDRKQEETKNESPVEFNQKLQDELRKMAEIDQIAAYIPQGKYKEMTNEEWNSFKDSVFTTHQIRLKEIFDKHGFVGFDLAGEEGSFNFWLMVQHSDHNPDFQGKVLADMRIKMEKGNASKRNYAYLTDRVNKNLGKKIIYGTQVSYNEYGQAISRPLEDSANVNERRAEVGLESIEEYLNRMTVSHFEMNKENMLKKGITEPKLYKVPNE</sequence>
<evidence type="ECO:0000313" key="2">
    <source>
        <dbReference type="Proteomes" id="UP000193804"/>
    </source>
</evidence>
<dbReference type="AlphaFoldDB" id="A0A1X7L521"/>
<dbReference type="EMBL" id="FXAW01000008">
    <property type="protein sequence ID" value="SMG48483.1"/>
    <property type="molecule type" value="Genomic_DNA"/>
</dbReference>
<dbReference type="PROSITE" id="PS51257">
    <property type="entry name" value="PROKAR_LIPOPROTEIN"/>
    <property type="match status" value="1"/>
</dbReference>
<evidence type="ECO:0000313" key="1">
    <source>
        <dbReference type="EMBL" id="SMG48483.1"/>
    </source>
</evidence>
<name>A0A1X7L521_9BACT</name>
<organism evidence="1 2">
    <name type="scientific">Marivirga sericea</name>
    <dbReference type="NCBI Taxonomy" id="1028"/>
    <lineage>
        <taxon>Bacteria</taxon>
        <taxon>Pseudomonadati</taxon>
        <taxon>Bacteroidota</taxon>
        <taxon>Cytophagia</taxon>
        <taxon>Cytophagales</taxon>
        <taxon>Marivirgaceae</taxon>
        <taxon>Marivirga</taxon>
    </lineage>
</organism>
<accession>A0A1X7L521</accession>
<dbReference type="Proteomes" id="UP000193804">
    <property type="component" value="Unassembled WGS sequence"/>
</dbReference>